<sequence length="94" mass="10934">MFTSRESIWRAMAMSRYVSTLIHPPHFRLTSTRRLNNSKKWGKKNRTAADRFRTKGSYKGDNGRQQQRPGRLPAHKGTTDDIKISNGFPFLVLR</sequence>
<feature type="compositionally biased region" description="Basic residues" evidence="1">
    <location>
        <begin position="36"/>
        <end position="46"/>
    </location>
</feature>
<dbReference type="Proteomes" id="UP000299102">
    <property type="component" value="Unassembled WGS sequence"/>
</dbReference>
<protein>
    <submittedName>
        <fullName evidence="2">Uncharacterized protein</fullName>
    </submittedName>
</protein>
<accession>A0A4C1YHR8</accession>
<reference evidence="2 3" key="1">
    <citation type="journal article" date="2019" name="Commun. Biol.">
        <title>The bagworm genome reveals a unique fibroin gene that provides high tensile strength.</title>
        <authorList>
            <person name="Kono N."/>
            <person name="Nakamura H."/>
            <person name="Ohtoshi R."/>
            <person name="Tomita M."/>
            <person name="Numata K."/>
            <person name="Arakawa K."/>
        </authorList>
    </citation>
    <scope>NUCLEOTIDE SEQUENCE [LARGE SCALE GENOMIC DNA]</scope>
</reference>
<dbReference type="AlphaFoldDB" id="A0A4C1YHR8"/>
<evidence type="ECO:0000256" key="1">
    <source>
        <dbReference type="SAM" id="MobiDB-lite"/>
    </source>
</evidence>
<name>A0A4C1YHR8_EUMVA</name>
<organism evidence="2 3">
    <name type="scientific">Eumeta variegata</name>
    <name type="common">Bagworm moth</name>
    <name type="synonym">Eumeta japonica</name>
    <dbReference type="NCBI Taxonomy" id="151549"/>
    <lineage>
        <taxon>Eukaryota</taxon>
        <taxon>Metazoa</taxon>
        <taxon>Ecdysozoa</taxon>
        <taxon>Arthropoda</taxon>
        <taxon>Hexapoda</taxon>
        <taxon>Insecta</taxon>
        <taxon>Pterygota</taxon>
        <taxon>Neoptera</taxon>
        <taxon>Endopterygota</taxon>
        <taxon>Lepidoptera</taxon>
        <taxon>Glossata</taxon>
        <taxon>Ditrysia</taxon>
        <taxon>Tineoidea</taxon>
        <taxon>Psychidae</taxon>
        <taxon>Oiketicinae</taxon>
        <taxon>Eumeta</taxon>
    </lineage>
</organism>
<proteinExistence type="predicted"/>
<dbReference type="EMBL" id="BGZK01001214">
    <property type="protein sequence ID" value="GBP74590.1"/>
    <property type="molecule type" value="Genomic_DNA"/>
</dbReference>
<keyword evidence="3" id="KW-1185">Reference proteome</keyword>
<feature type="region of interest" description="Disordered" evidence="1">
    <location>
        <begin position="33"/>
        <end position="82"/>
    </location>
</feature>
<comment type="caution">
    <text evidence="2">The sequence shown here is derived from an EMBL/GenBank/DDBJ whole genome shotgun (WGS) entry which is preliminary data.</text>
</comment>
<evidence type="ECO:0000313" key="3">
    <source>
        <dbReference type="Proteomes" id="UP000299102"/>
    </source>
</evidence>
<evidence type="ECO:0000313" key="2">
    <source>
        <dbReference type="EMBL" id="GBP74590.1"/>
    </source>
</evidence>
<gene>
    <name evidence="2" type="ORF">EVAR_49171_1</name>
</gene>